<dbReference type="Pfam" id="PF25298">
    <property type="entry name" value="Baculo_FP_2nd"/>
    <property type="match status" value="1"/>
</dbReference>
<feature type="coiled-coil region" evidence="1">
    <location>
        <begin position="106"/>
        <end position="175"/>
    </location>
</feature>
<dbReference type="CDD" id="cd15489">
    <property type="entry name" value="PHD_SF"/>
    <property type="match status" value="1"/>
</dbReference>
<evidence type="ECO:0000259" key="3">
    <source>
        <dbReference type="Pfam" id="PF25298"/>
    </source>
</evidence>
<feature type="domain" description="FP protein C-terminal" evidence="3">
    <location>
        <begin position="275"/>
        <end position="325"/>
    </location>
</feature>
<dbReference type="Proteomes" id="UP001549921">
    <property type="component" value="Unassembled WGS sequence"/>
</dbReference>
<reference evidence="4 5" key="1">
    <citation type="submission" date="2024-06" db="EMBL/GenBank/DDBJ databases">
        <title>A chromosome-level genome assembly of beet webworm, Loxostege sticticalis.</title>
        <authorList>
            <person name="Zhang Y."/>
        </authorList>
    </citation>
    <scope>NUCLEOTIDE SEQUENCE [LARGE SCALE GENOMIC DNA]</scope>
    <source>
        <strain evidence="4">AQ028</strain>
        <tissue evidence="4">Male pupae</tissue>
    </source>
</reference>
<gene>
    <name evidence="4" type="ORF">ABMA28_015249</name>
</gene>
<proteinExistence type="predicted"/>
<dbReference type="InterPro" id="IPR004941">
    <property type="entry name" value="FP_N"/>
</dbReference>
<dbReference type="SUPFAM" id="SSF57903">
    <property type="entry name" value="FYVE/PHD zinc finger"/>
    <property type="match status" value="1"/>
</dbReference>
<dbReference type="InterPro" id="IPR057251">
    <property type="entry name" value="FP_C"/>
</dbReference>
<dbReference type="Pfam" id="PF03258">
    <property type="entry name" value="Baculo_FP"/>
    <property type="match status" value="1"/>
</dbReference>
<evidence type="ECO:0000256" key="1">
    <source>
        <dbReference type="SAM" id="Coils"/>
    </source>
</evidence>
<comment type="caution">
    <text evidence="4">The sequence shown here is derived from an EMBL/GenBank/DDBJ whole genome shotgun (WGS) entry which is preliminary data.</text>
</comment>
<evidence type="ECO:0000313" key="5">
    <source>
        <dbReference type="Proteomes" id="UP001549921"/>
    </source>
</evidence>
<dbReference type="InterPro" id="IPR013083">
    <property type="entry name" value="Znf_RING/FYVE/PHD"/>
</dbReference>
<organism evidence="4 5">
    <name type="scientific">Loxostege sticticalis</name>
    <name type="common">Beet webworm moth</name>
    <dbReference type="NCBI Taxonomy" id="481309"/>
    <lineage>
        <taxon>Eukaryota</taxon>
        <taxon>Metazoa</taxon>
        <taxon>Ecdysozoa</taxon>
        <taxon>Arthropoda</taxon>
        <taxon>Hexapoda</taxon>
        <taxon>Insecta</taxon>
        <taxon>Pterygota</taxon>
        <taxon>Neoptera</taxon>
        <taxon>Endopterygota</taxon>
        <taxon>Lepidoptera</taxon>
        <taxon>Glossata</taxon>
        <taxon>Ditrysia</taxon>
        <taxon>Pyraloidea</taxon>
        <taxon>Crambidae</taxon>
        <taxon>Pyraustinae</taxon>
        <taxon>Loxostege</taxon>
    </lineage>
</organism>
<dbReference type="Gene3D" id="3.30.40.10">
    <property type="entry name" value="Zinc/RING finger domain, C3HC4 (zinc finger)"/>
    <property type="match status" value="1"/>
</dbReference>
<keyword evidence="1" id="KW-0175">Coiled coil</keyword>
<evidence type="ECO:0000313" key="4">
    <source>
        <dbReference type="EMBL" id="KAL0841590.1"/>
    </source>
</evidence>
<accession>A0ABD0TET9</accession>
<evidence type="ECO:0000259" key="2">
    <source>
        <dbReference type="Pfam" id="PF03258"/>
    </source>
</evidence>
<protein>
    <submittedName>
        <fullName evidence="4">Uncharacterized protein</fullName>
    </submittedName>
</protein>
<feature type="domain" description="FP protein N-terminal" evidence="2">
    <location>
        <begin position="179"/>
        <end position="270"/>
    </location>
</feature>
<sequence>MPLKKCSTCKKNITKKAPGLECSRCDRIVHADPACSKLSNKQLNTLRNATGIEWSCEDCTQSISRRSSFIIPEADADDESDSGHVIGDKPSLDTRKLVQEINRELKKTIREEIANLETSLEFLSDQISTMETTLKNQDNKIKSLENKNLDLINKNKNLELRLAVLEQDMQQYEQKTLSTSLEIAGLPDVPALEVSKVISAVASKLDVEVSDVQSSRRFMGNKDKTSILLIEMKSHTARNQWIAASKEKRITVGAVLPDVPKDKTDSRIFIREALTKYMKTLLYNAKQQLRDKFLFVWYKDGKVCARKTNSSKIHYIRSVTDINLIKEQSQE</sequence>
<dbReference type="AlphaFoldDB" id="A0ABD0TET9"/>
<dbReference type="EMBL" id="JBEDNZ010000006">
    <property type="protein sequence ID" value="KAL0841590.1"/>
    <property type="molecule type" value="Genomic_DNA"/>
</dbReference>
<dbReference type="InterPro" id="IPR011011">
    <property type="entry name" value="Znf_FYVE_PHD"/>
</dbReference>
<name>A0ABD0TET9_LOXSC</name>